<evidence type="ECO:0000313" key="2">
    <source>
        <dbReference type="EMBL" id="KAK8896510.1"/>
    </source>
</evidence>
<organism evidence="2 3">
    <name type="scientific">Tritrichomonas musculus</name>
    <dbReference type="NCBI Taxonomy" id="1915356"/>
    <lineage>
        <taxon>Eukaryota</taxon>
        <taxon>Metamonada</taxon>
        <taxon>Parabasalia</taxon>
        <taxon>Tritrichomonadida</taxon>
        <taxon>Tritrichomonadidae</taxon>
        <taxon>Tritrichomonas</taxon>
    </lineage>
</organism>
<protein>
    <submittedName>
        <fullName evidence="2">Uncharacterized protein</fullName>
    </submittedName>
</protein>
<reference evidence="2 3" key="1">
    <citation type="submission" date="2024-04" db="EMBL/GenBank/DDBJ databases">
        <title>Tritrichomonas musculus Genome.</title>
        <authorList>
            <person name="Alves-Ferreira E."/>
            <person name="Grigg M."/>
            <person name="Lorenzi H."/>
            <person name="Galac M."/>
        </authorList>
    </citation>
    <scope>NUCLEOTIDE SEQUENCE [LARGE SCALE GENOMIC DNA]</scope>
    <source>
        <strain evidence="2 3">EAF2021</strain>
    </source>
</reference>
<gene>
    <name evidence="2" type="ORF">M9Y10_014417</name>
</gene>
<sequence length="224" mass="26844">MKEHESTILRKHKNETKTSKNCLKEQEKRIRELKNQIIDMKEHENTVLSAFEDEKEENRILIEKQKKRIRELESQVRQMKEHEDSLIVQHDEERRYDRLQIDIQKQTIRKLEAKIRRYEDNLLTAYITVRVQPDQTIRGTIRVREHGAAMDRYESRYLLNTDSHSPLGLDAYKFESRIKTLNQKVSFTEKAGTYYLHVLLVDNYGNKKEMISQELTIDNVTDLN</sequence>
<dbReference type="EMBL" id="JAPFFF010000002">
    <property type="protein sequence ID" value="KAK8896510.1"/>
    <property type="molecule type" value="Genomic_DNA"/>
</dbReference>
<feature type="region of interest" description="Disordered" evidence="1">
    <location>
        <begin position="1"/>
        <end position="23"/>
    </location>
</feature>
<comment type="caution">
    <text evidence="2">The sequence shown here is derived from an EMBL/GenBank/DDBJ whole genome shotgun (WGS) entry which is preliminary data.</text>
</comment>
<dbReference type="Proteomes" id="UP001470230">
    <property type="component" value="Unassembled WGS sequence"/>
</dbReference>
<evidence type="ECO:0000256" key="1">
    <source>
        <dbReference type="SAM" id="MobiDB-lite"/>
    </source>
</evidence>
<proteinExistence type="predicted"/>
<evidence type="ECO:0000313" key="3">
    <source>
        <dbReference type="Proteomes" id="UP001470230"/>
    </source>
</evidence>
<accession>A0ABR2L2P2</accession>
<name>A0ABR2L2P2_9EUKA</name>
<keyword evidence="3" id="KW-1185">Reference proteome</keyword>